<keyword evidence="4" id="KW-0012">Acyltransferase</keyword>
<proteinExistence type="inferred from homology"/>
<feature type="transmembrane region" description="Helical" evidence="5">
    <location>
        <begin position="314"/>
        <end position="336"/>
    </location>
</feature>
<dbReference type="Pfam" id="PF16076">
    <property type="entry name" value="Acyltransf_C"/>
    <property type="match status" value="1"/>
</dbReference>
<feature type="domain" description="Phospholipid/glycerol acyltransferase" evidence="6">
    <location>
        <begin position="89"/>
        <end position="211"/>
    </location>
</feature>
<dbReference type="PANTHER" id="PTHR10983">
    <property type="entry name" value="1-ACYLGLYCEROL-3-PHOSPHATE ACYLTRANSFERASE-RELATED"/>
    <property type="match status" value="1"/>
</dbReference>
<reference evidence="7 8" key="1">
    <citation type="submission" date="2024-02" db="EMBL/GenBank/DDBJ databases">
        <authorList>
            <person name="Daric V."/>
            <person name="Darras S."/>
        </authorList>
    </citation>
    <scope>NUCLEOTIDE SEQUENCE [LARGE SCALE GENOMIC DNA]</scope>
</reference>
<evidence type="ECO:0000259" key="6">
    <source>
        <dbReference type="SMART" id="SM00563"/>
    </source>
</evidence>
<accession>A0ABP0G431</accession>
<gene>
    <name evidence="7" type="ORF">CVLEPA_LOCUS18519</name>
</gene>
<organism evidence="7 8">
    <name type="scientific">Clavelina lepadiformis</name>
    <name type="common">Light-bulb sea squirt</name>
    <name type="synonym">Ascidia lepadiformis</name>
    <dbReference type="NCBI Taxonomy" id="159417"/>
    <lineage>
        <taxon>Eukaryota</taxon>
        <taxon>Metazoa</taxon>
        <taxon>Chordata</taxon>
        <taxon>Tunicata</taxon>
        <taxon>Ascidiacea</taxon>
        <taxon>Aplousobranchia</taxon>
        <taxon>Clavelinidae</taxon>
        <taxon>Clavelina</taxon>
    </lineage>
</organism>
<keyword evidence="3" id="KW-0443">Lipid metabolism</keyword>
<dbReference type="CDD" id="cd07990">
    <property type="entry name" value="LPLAT_LCLAT1-like"/>
    <property type="match status" value="1"/>
</dbReference>
<comment type="caution">
    <text evidence="7">The sequence shown here is derived from an EMBL/GenBank/DDBJ whole genome shotgun (WGS) entry which is preliminary data.</text>
</comment>
<dbReference type="Proteomes" id="UP001642483">
    <property type="component" value="Unassembled WGS sequence"/>
</dbReference>
<evidence type="ECO:0000256" key="2">
    <source>
        <dbReference type="ARBA" id="ARBA00022679"/>
    </source>
</evidence>
<dbReference type="InterPro" id="IPR032098">
    <property type="entry name" value="Acyltransf_C"/>
</dbReference>
<sequence>MTSSKLRYAPFGIIGGILSLSFIFITSFYGAVFIYGPVLPLMFVWPWLFRRVAEVLASTWQTVLVAIYEKVFRTKIVVTGDSIERHEKTVVLMNHRTRIDWMFFFPVVFHLKILNRQKIALKSALKRVPGIGWAMQVAAYIFLDRNWETDQDHIDRILSYFVELDSKPNILFFPEGTDLSEDNRKRSAEFAKKKDLPVFDYVLHPRTKGFTYFVNTLREISGIHAVHDVTIAYPYNLPQGEKEMLLGEVPREVHFHIKRHSISELPKDEEKLANWCQKIWANKEELLKEFYSEPNHSLRKFKSKKKPPYHPRSWILWLALISWVLISIIFTYLLIVSQFARFYAFMLVLFYLTETVLLDGIEKMEMIIHEMRKPKKLWGKKGGRFLNEAKGDAKQQNIYQKYLNNPS</sequence>
<protein>
    <recommendedName>
        <fullName evidence="6">Phospholipid/glycerol acyltransferase domain-containing protein</fullName>
    </recommendedName>
</protein>
<keyword evidence="2" id="KW-0808">Transferase</keyword>
<dbReference type="EMBL" id="CAWYQH010000102">
    <property type="protein sequence ID" value="CAK8686602.1"/>
    <property type="molecule type" value="Genomic_DNA"/>
</dbReference>
<keyword evidence="8" id="KW-1185">Reference proteome</keyword>
<dbReference type="Pfam" id="PF01553">
    <property type="entry name" value="Acyltransferase"/>
    <property type="match status" value="1"/>
</dbReference>
<dbReference type="InterPro" id="IPR002123">
    <property type="entry name" value="Plipid/glycerol_acylTrfase"/>
</dbReference>
<keyword evidence="5" id="KW-1133">Transmembrane helix</keyword>
<evidence type="ECO:0000313" key="8">
    <source>
        <dbReference type="Proteomes" id="UP001642483"/>
    </source>
</evidence>
<dbReference type="SMART" id="SM00563">
    <property type="entry name" value="PlsC"/>
    <property type="match status" value="1"/>
</dbReference>
<dbReference type="PANTHER" id="PTHR10983:SF16">
    <property type="entry name" value="LYSOCARDIOLIPIN ACYLTRANSFERASE 1"/>
    <property type="match status" value="1"/>
</dbReference>
<evidence type="ECO:0000256" key="1">
    <source>
        <dbReference type="ARBA" id="ARBA00008655"/>
    </source>
</evidence>
<evidence type="ECO:0000256" key="4">
    <source>
        <dbReference type="ARBA" id="ARBA00023315"/>
    </source>
</evidence>
<keyword evidence="3" id="KW-1208">Phospholipid metabolism</keyword>
<dbReference type="SUPFAM" id="SSF69593">
    <property type="entry name" value="Glycerol-3-phosphate (1)-acyltransferase"/>
    <property type="match status" value="1"/>
</dbReference>
<keyword evidence="5" id="KW-0812">Transmembrane</keyword>
<feature type="transmembrane region" description="Helical" evidence="5">
    <location>
        <begin position="12"/>
        <end position="36"/>
    </location>
</feature>
<evidence type="ECO:0000256" key="3">
    <source>
        <dbReference type="ARBA" id="ARBA00023264"/>
    </source>
</evidence>
<keyword evidence="5" id="KW-0472">Membrane</keyword>
<comment type="similarity">
    <text evidence="1">Belongs to the 1-acyl-sn-glycerol-3-phosphate acyltransferase family.</text>
</comment>
<name>A0ABP0G431_CLALP</name>
<evidence type="ECO:0000256" key="5">
    <source>
        <dbReference type="SAM" id="Phobius"/>
    </source>
</evidence>
<evidence type="ECO:0000313" key="7">
    <source>
        <dbReference type="EMBL" id="CAK8686602.1"/>
    </source>
</evidence>